<evidence type="ECO:0000313" key="3">
    <source>
        <dbReference type="Proteomes" id="UP000030764"/>
    </source>
</evidence>
<sequence>LNQLSPFKLHNPDDEDLCKLTAAATLREIASFPIKGFFESEGATWGSNCLNNFKGQSTKPDIHSELPLILLCANVSTLPAANSLTKKKSFRQAFSHWSRFELKVSKPSGCLHRELVRAV</sequence>
<dbReference type="Proteomes" id="UP000030758">
    <property type="component" value="Unassembled WGS sequence"/>
</dbReference>
<dbReference type="Proteomes" id="UP000030764">
    <property type="component" value="Unassembled WGS sequence"/>
</dbReference>
<accession>A0A085NCT1</accession>
<feature type="non-terminal residue" evidence="2">
    <location>
        <position position="1"/>
    </location>
</feature>
<organism evidence="2">
    <name type="scientific">Trichuris suis</name>
    <name type="common">pig whipworm</name>
    <dbReference type="NCBI Taxonomy" id="68888"/>
    <lineage>
        <taxon>Eukaryota</taxon>
        <taxon>Metazoa</taxon>
        <taxon>Ecdysozoa</taxon>
        <taxon>Nematoda</taxon>
        <taxon>Enoplea</taxon>
        <taxon>Dorylaimia</taxon>
        <taxon>Trichinellida</taxon>
        <taxon>Trichuridae</taxon>
        <taxon>Trichuris</taxon>
    </lineage>
</organism>
<proteinExistence type="predicted"/>
<evidence type="ECO:0000313" key="1">
    <source>
        <dbReference type="EMBL" id="KFD54046.1"/>
    </source>
</evidence>
<keyword evidence="3" id="KW-1185">Reference proteome</keyword>
<evidence type="ECO:0000313" key="2">
    <source>
        <dbReference type="EMBL" id="KFD67277.1"/>
    </source>
</evidence>
<name>A0A085NCT1_9BILA</name>
<reference evidence="2 3" key="1">
    <citation type="journal article" date="2014" name="Nat. Genet.">
        <title>Genome and transcriptome of the porcine whipworm Trichuris suis.</title>
        <authorList>
            <person name="Jex A.R."/>
            <person name="Nejsum P."/>
            <person name="Schwarz E.M."/>
            <person name="Hu L."/>
            <person name="Young N.D."/>
            <person name="Hall R.S."/>
            <person name="Korhonen P.K."/>
            <person name="Liao S."/>
            <person name="Thamsborg S."/>
            <person name="Xia J."/>
            <person name="Xu P."/>
            <person name="Wang S."/>
            <person name="Scheerlinck J.P."/>
            <person name="Hofmann A."/>
            <person name="Sternberg P.W."/>
            <person name="Wang J."/>
            <person name="Gasser R.B."/>
        </authorList>
    </citation>
    <scope>NUCLEOTIDE SEQUENCE [LARGE SCALE GENOMIC DNA]</scope>
    <source>
        <strain evidence="2">DCEP-RM93F</strain>
        <strain evidence="1">DCEP-RM93M</strain>
    </source>
</reference>
<dbReference type="EMBL" id="KL363211">
    <property type="protein sequence ID" value="KFD54046.1"/>
    <property type="molecule type" value="Genomic_DNA"/>
</dbReference>
<protein>
    <submittedName>
        <fullName evidence="2">Uncharacterized protein</fullName>
    </submittedName>
</protein>
<dbReference type="AlphaFoldDB" id="A0A085NCT1"/>
<dbReference type="EMBL" id="KL367516">
    <property type="protein sequence ID" value="KFD67277.1"/>
    <property type="molecule type" value="Genomic_DNA"/>
</dbReference>
<gene>
    <name evidence="1" type="ORF">M513_05065</name>
    <name evidence="2" type="ORF">M514_05065</name>
</gene>